<protein>
    <submittedName>
        <fullName evidence="2">Uncharacterized protein</fullName>
    </submittedName>
</protein>
<proteinExistence type="predicted"/>
<gene>
    <name evidence="2" type="ORF">MM213_17060</name>
</gene>
<dbReference type="EMBL" id="JAKZGO010000018">
    <property type="protein sequence ID" value="MCH7415213.1"/>
    <property type="molecule type" value="Genomic_DNA"/>
</dbReference>
<keyword evidence="3" id="KW-1185">Reference proteome</keyword>
<evidence type="ECO:0000313" key="3">
    <source>
        <dbReference type="Proteomes" id="UP001165430"/>
    </source>
</evidence>
<dbReference type="RefSeq" id="WP_241414108.1">
    <property type="nucleotide sequence ID" value="NZ_JAKZGO010000018.1"/>
</dbReference>
<evidence type="ECO:0000256" key="1">
    <source>
        <dbReference type="SAM" id="Phobius"/>
    </source>
</evidence>
<keyword evidence="1" id="KW-0472">Membrane</keyword>
<dbReference type="Proteomes" id="UP001165430">
    <property type="component" value="Unassembled WGS sequence"/>
</dbReference>
<keyword evidence="1" id="KW-0812">Transmembrane</keyword>
<reference evidence="2" key="1">
    <citation type="submission" date="2022-03" db="EMBL/GenBank/DDBJ databases">
        <title>De novo assembled genomes of Belliella spp. (Cyclobacteriaceae) strains.</title>
        <authorList>
            <person name="Szabo A."/>
            <person name="Korponai K."/>
            <person name="Felfoldi T."/>
        </authorList>
    </citation>
    <scope>NUCLEOTIDE SEQUENCE</scope>
    <source>
        <strain evidence="2">DSM 111903</strain>
    </source>
</reference>
<name>A0ABS9VFM3_9BACT</name>
<sequence>MKRKIKIVLANVFALLSVVVFLLLGNLFGIDFRNETTPLLAKALLMIIPQIGFVYLYWMSLKVEDEKESDYLN</sequence>
<keyword evidence="1" id="KW-1133">Transmembrane helix</keyword>
<organism evidence="2 3">
    <name type="scientific">Belliella alkalica</name>
    <dbReference type="NCBI Taxonomy" id="1730871"/>
    <lineage>
        <taxon>Bacteria</taxon>
        <taxon>Pseudomonadati</taxon>
        <taxon>Bacteroidota</taxon>
        <taxon>Cytophagia</taxon>
        <taxon>Cytophagales</taxon>
        <taxon>Cyclobacteriaceae</taxon>
        <taxon>Belliella</taxon>
    </lineage>
</organism>
<feature type="transmembrane region" description="Helical" evidence="1">
    <location>
        <begin position="39"/>
        <end position="58"/>
    </location>
</feature>
<comment type="caution">
    <text evidence="2">The sequence shown here is derived from an EMBL/GenBank/DDBJ whole genome shotgun (WGS) entry which is preliminary data.</text>
</comment>
<evidence type="ECO:0000313" key="2">
    <source>
        <dbReference type="EMBL" id="MCH7415213.1"/>
    </source>
</evidence>
<accession>A0ABS9VFM3</accession>